<dbReference type="PIRSF" id="PIRSF005243">
    <property type="entry name" value="ROO"/>
    <property type="match status" value="1"/>
</dbReference>
<dbReference type="SUPFAM" id="SSF52218">
    <property type="entry name" value="Flavoproteins"/>
    <property type="match status" value="1"/>
</dbReference>
<dbReference type="InterPro" id="IPR036866">
    <property type="entry name" value="RibonucZ/Hydroxyglut_hydro"/>
</dbReference>
<evidence type="ECO:0000259" key="2">
    <source>
        <dbReference type="PROSITE" id="PS50902"/>
    </source>
</evidence>
<dbReference type="InterPro" id="IPR016440">
    <property type="entry name" value="Rubredoxin-O_OxRdtase"/>
</dbReference>
<dbReference type="InterPro" id="IPR045761">
    <property type="entry name" value="ODP_dom"/>
</dbReference>
<dbReference type="EMBL" id="PPFX01000056">
    <property type="protein sequence ID" value="PNU18683.1"/>
    <property type="molecule type" value="Genomic_DNA"/>
</dbReference>
<dbReference type="SMART" id="SM00849">
    <property type="entry name" value="Lactamase_B"/>
    <property type="match status" value="1"/>
</dbReference>
<organism evidence="3 4">
    <name type="scientific">Geothermobacter hydrogeniphilus</name>
    <dbReference type="NCBI Taxonomy" id="1969733"/>
    <lineage>
        <taxon>Bacteria</taxon>
        <taxon>Pseudomonadati</taxon>
        <taxon>Thermodesulfobacteriota</taxon>
        <taxon>Desulfuromonadia</taxon>
        <taxon>Desulfuromonadales</taxon>
        <taxon>Geothermobacteraceae</taxon>
        <taxon>Geothermobacter</taxon>
    </lineage>
</organism>
<dbReference type="PANTHER" id="PTHR43717:SF1">
    <property type="entry name" value="ANAEROBIC NITRIC OXIDE REDUCTASE FLAVORUBREDOXIN"/>
    <property type="match status" value="1"/>
</dbReference>
<proteinExistence type="inferred from homology"/>
<reference evidence="3 4" key="1">
    <citation type="journal article" date="2018" name="Genome Announc.">
        <title>Genome Sequence of Geothermobacter sp. HR-1 Iron Reducer from the Loihi Seamount.</title>
        <authorList>
            <person name="Smith H."/>
            <person name="Abuyen K."/>
            <person name="Tremblay J."/>
            <person name="Savalia P."/>
            <person name="Perez-Rodriguez I."/>
            <person name="Emerson D."/>
            <person name="Tully B."/>
            <person name="Amend J."/>
        </authorList>
    </citation>
    <scope>NUCLEOTIDE SEQUENCE [LARGE SCALE GENOMIC DNA]</scope>
    <source>
        <strain evidence="3 4">HR-1</strain>
    </source>
</reference>
<dbReference type="Gene3D" id="3.40.50.360">
    <property type="match status" value="1"/>
</dbReference>
<dbReference type="InterPro" id="IPR029039">
    <property type="entry name" value="Flavoprotein-like_sf"/>
</dbReference>
<dbReference type="Proteomes" id="UP000236340">
    <property type="component" value="Unassembled WGS sequence"/>
</dbReference>
<dbReference type="GO" id="GO:0009055">
    <property type="term" value="F:electron transfer activity"/>
    <property type="evidence" value="ECO:0007669"/>
    <property type="project" value="InterPro"/>
</dbReference>
<dbReference type="GO" id="GO:0046872">
    <property type="term" value="F:metal ion binding"/>
    <property type="evidence" value="ECO:0007669"/>
    <property type="project" value="InterPro"/>
</dbReference>
<dbReference type="Pfam" id="PF19583">
    <property type="entry name" value="ODP"/>
    <property type="match status" value="1"/>
</dbReference>
<dbReference type="InterPro" id="IPR001279">
    <property type="entry name" value="Metallo-B-lactamas"/>
</dbReference>
<evidence type="ECO:0000256" key="1">
    <source>
        <dbReference type="ARBA" id="ARBA00007121"/>
    </source>
</evidence>
<gene>
    <name evidence="3" type="ORF">C2E25_16360</name>
</gene>
<dbReference type="SUPFAM" id="SSF56281">
    <property type="entry name" value="Metallo-hydrolase/oxidoreductase"/>
    <property type="match status" value="1"/>
</dbReference>
<feature type="domain" description="Flavodoxin-like" evidence="2">
    <location>
        <begin position="317"/>
        <end position="455"/>
    </location>
</feature>
<accession>A0A2K2H645</accession>
<evidence type="ECO:0000313" key="3">
    <source>
        <dbReference type="EMBL" id="PNU18683.1"/>
    </source>
</evidence>
<dbReference type="Pfam" id="PF00258">
    <property type="entry name" value="Flavodoxin_1"/>
    <property type="match status" value="1"/>
</dbReference>
<comment type="caution">
    <text evidence="3">The sequence shown here is derived from an EMBL/GenBank/DDBJ whole genome shotgun (WGS) entry which is preliminary data.</text>
</comment>
<dbReference type="GO" id="GO:0016491">
    <property type="term" value="F:oxidoreductase activity"/>
    <property type="evidence" value="ECO:0007669"/>
    <property type="project" value="InterPro"/>
</dbReference>
<dbReference type="CDD" id="cd07709">
    <property type="entry name" value="flavodiiron_proteins_MBL-fold"/>
    <property type="match status" value="1"/>
</dbReference>
<comment type="similarity">
    <text evidence="1">In the N-terminal section; belongs to the zinc metallo-hydrolase group 3 family.</text>
</comment>
<evidence type="ECO:0000313" key="4">
    <source>
        <dbReference type="Proteomes" id="UP000236340"/>
    </source>
</evidence>
<dbReference type="InterPro" id="IPR008254">
    <property type="entry name" value="Flavodoxin/NO_synth"/>
</dbReference>
<protein>
    <submittedName>
        <fullName evidence="3">FprA family A-type flavoprotein</fullName>
    </submittedName>
</protein>
<dbReference type="PANTHER" id="PTHR43717">
    <property type="entry name" value="ANAEROBIC NITRIC OXIDE REDUCTASE FLAVORUBREDOXIN"/>
    <property type="match status" value="1"/>
</dbReference>
<dbReference type="AlphaFoldDB" id="A0A2K2H645"/>
<name>A0A2K2H645_9BACT</name>
<dbReference type="PROSITE" id="PS50902">
    <property type="entry name" value="FLAVODOXIN_LIKE"/>
    <property type="match status" value="1"/>
</dbReference>
<sequence length="462" mass="51874">MSANAWLDCDFQKSEAHPLGSPAIFGKRRQVNDVCCSPIDGPTDSGILLTRFVSDINQGGRKFTMETSIPVCNGVDWVGVRHADLKVFDDLFPTHNGTTYNAYLVRGRDKVALIDTVKEPFADEFFSKVGEHVRPEDVDLVVVNHTEPDHSGAVAQLLDKNPEIVVYCTKAAENFLKQLINRPFKCHVVSDGEELDLGGRTLRFLLAPYLHWPDTMFTYLVEEKTLFSCDAFGSHFCPRRLFDDEIADFSYDFFFYFDCIMRPFKDKIRDAVAKVDDLEIDIVAPSHGPIRRQSGRNAINAYKRWAAPAPGIDKPRALLAVLSSHGNTRNMSEVIRDELERQGFEVIPFALSDMRDDDYRNVLEQADVLIIGTPTIQRDAPPQVWHALALLSSVTPKAKMAAVFGSFGWSGEAVKMVEQRLLGLKYKLAADSISFRFTPTAENLETCRKFAEHIAGTVLCEE</sequence>
<dbReference type="Gene3D" id="3.60.15.10">
    <property type="entry name" value="Ribonuclease Z/Hydroxyacylglutathione hydrolase-like"/>
    <property type="match status" value="1"/>
</dbReference>
<dbReference type="GO" id="GO:0010181">
    <property type="term" value="F:FMN binding"/>
    <property type="evidence" value="ECO:0007669"/>
    <property type="project" value="InterPro"/>
</dbReference>